<sequence>MPAFRIRKFRNSTGDGKAWVVVITDSNGSPAPHYYPNLYATINYDLMGRSAHTIDKVLRAIGMAKMWAETVGKDLDVELSEGLFLNTSDVIDLVRFLGLNAARQNAEYQASIAGVTRNVVSSGKRFGLGSPDNEKTATATAIEMGNRIRWLANYAEWHRRRRFDNRKLSAVESHLNESAKASIAELRAKAPSSSFRWHDDELLEAPDIEILRRIEGVLHPDSADNPFSASFVRWRNYLAWRLLFDTGARRGEVSSAATDSISVSKYRFSIFQSKTVARTVPIIRDTADAFDHFFNEYWLNLPEGCDAHRNGALFTDVKGQALTSGKFLNRIFLAVRKIIGPQPWNVTPHTMRRAWNHILSVKIDRLPEEKRYSPEQEAQIRIRLMGWSENSRQAARYNRRHIRERSDRLAQEMMNEINMNNE</sequence>
<reference evidence="3 4" key="1">
    <citation type="submission" date="2019-01" db="EMBL/GenBank/DDBJ databases">
        <authorList>
            <person name="Chen W.-M."/>
        </authorList>
    </citation>
    <scope>NUCLEOTIDE SEQUENCE [LARGE SCALE GENOMIC DNA]</scope>
    <source>
        <strain evidence="3 4">FSY-9</strain>
    </source>
</reference>
<dbReference type="Gene3D" id="1.10.443.10">
    <property type="entry name" value="Intergrase catalytic core"/>
    <property type="match status" value="1"/>
</dbReference>
<dbReference type="SUPFAM" id="SSF56349">
    <property type="entry name" value="DNA breaking-rejoining enzymes"/>
    <property type="match status" value="1"/>
</dbReference>
<dbReference type="InterPro" id="IPR013762">
    <property type="entry name" value="Integrase-like_cat_sf"/>
</dbReference>
<feature type="domain" description="Tyr recombinase" evidence="2">
    <location>
        <begin position="201"/>
        <end position="414"/>
    </location>
</feature>
<evidence type="ECO:0000313" key="4">
    <source>
        <dbReference type="Proteomes" id="UP000282837"/>
    </source>
</evidence>
<name>A0A437N324_9SPHN</name>
<gene>
    <name evidence="3" type="ORF">EOE18_12680</name>
</gene>
<organism evidence="3 4">
    <name type="scientific">Novosphingobium umbonatum</name>
    <dbReference type="NCBI Taxonomy" id="1908524"/>
    <lineage>
        <taxon>Bacteria</taxon>
        <taxon>Pseudomonadati</taxon>
        <taxon>Pseudomonadota</taxon>
        <taxon>Alphaproteobacteria</taxon>
        <taxon>Sphingomonadales</taxon>
        <taxon>Sphingomonadaceae</taxon>
        <taxon>Novosphingobium</taxon>
    </lineage>
</organism>
<dbReference type="OrthoDB" id="6819422at2"/>
<keyword evidence="1" id="KW-0233">DNA recombination</keyword>
<dbReference type="GO" id="GO:0015074">
    <property type="term" value="P:DNA integration"/>
    <property type="evidence" value="ECO:0007669"/>
    <property type="project" value="InterPro"/>
</dbReference>
<dbReference type="GO" id="GO:0003677">
    <property type="term" value="F:DNA binding"/>
    <property type="evidence" value="ECO:0007669"/>
    <property type="project" value="InterPro"/>
</dbReference>
<dbReference type="CDD" id="cd00397">
    <property type="entry name" value="DNA_BRE_C"/>
    <property type="match status" value="1"/>
</dbReference>
<proteinExistence type="predicted"/>
<accession>A0A437N324</accession>
<evidence type="ECO:0000259" key="2">
    <source>
        <dbReference type="PROSITE" id="PS51898"/>
    </source>
</evidence>
<protein>
    <submittedName>
        <fullName evidence="3">Site-specific integrase</fullName>
    </submittedName>
</protein>
<dbReference type="PROSITE" id="PS51898">
    <property type="entry name" value="TYR_RECOMBINASE"/>
    <property type="match status" value="1"/>
</dbReference>
<dbReference type="EMBL" id="SACO01000009">
    <property type="protein sequence ID" value="RVU04331.1"/>
    <property type="molecule type" value="Genomic_DNA"/>
</dbReference>
<keyword evidence="4" id="KW-1185">Reference proteome</keyword>
<dbReference type="RefSeq" id="WP_127710054.1">
    <property type="nucleotide sequence ID" value="NZ_SACO01000009.1"/>
</dbReference>
<dbReference type="Proteomes" id="UP000282837">
    <property type="component" value="Unassembled WGS sequence"/>
</dbReference>
<dbReference type="InterPro" id="IPR011010">
    <property type="entry name" value="DNA_brk_join_enz"/>
</dbReference>
<comment type="caution">
    <text evidence="3">The sequence shown here is derived from an EMBL/GenBank/DDBJ whole genome shotgun (WGS) entry which is preliminary data.</text>
</comment>
<dbReference type="GO" id="GO:0006310">
    <property type="term" value="P:DNA recombination"/>
    <property type="evidence" value="ECO:0007669"/>
    <property type="project" value="UniProtKB-KW"/>
</dbReference>
<evidence type="ECO:0000313" key="3">
    <source>
        <dbReference type="EMBL" id="RVU04331.1"/>
    </source>
</evidence>
<dbReference type="InterPro" id="IPR002104">
    <property type="entry name" value="Integrase_catalytic"/>
</dbReference>
<evidence type="ECO:0000256" key="1">
    <source>
        <dbReference type="ARBA" id="ARBA00023172"/>
    </source>
</evidence>
<dbReference type="AlphaFoldDB" id="A0A437N324"/>